<dbReference type="Proteomes" id="UP000076727">
    <property type="component" value="Unassembled WGS sequence"/>
</dbReference>
<reference evidence="1 2" key="1">
    <citation type="journal article" date="2016" name="Mol. Biol. Evol.">
        <title>Comparative Genomics of Early-Diverging Mushroom-Forming Fungi Provides Insights into the Origins of Lignocellulose Decay Capabilities.</title>
        <authorList>
            <person name="Nagy L.G."/>
            <person name="Riley R."/>
            <person name="Tritt A."/>
            <person name="Adam C."/>
            <person name="Daum C."/>
            <person name="Floudas D."/>
            <person name="Sun H."/>
            <person name="Yadav J.S."/>
            <person name="Pangilinan J."/>
            <person name="Larsson K.H."/>
            <person name="Matsuura K."/>
            <person name="Barry K."/>
            <person name="Labutti K."/>
            <person name="Kuo R."/>
            <person name="Ohm R.A."/>
            <person name="Bhattacharya S.S."/>
            <person name="Shirouzu T."/>
            <person name="Yoshinaga Y."/>
            <person name="Martin F.M."/>
            <person name="Grigoriev I.V."/>
            <person name="Hibbett D.S."/>
        </authorList>
    </citation>
    <scope>NUCLEOTIDE SEQUENCE [LARGE SCALE GENOMIC DNA]</scope>
    <source>
        <strain evidence="1 2">L-15889</strain>
    </source>
</reference>
<dbReference type="OrthoDB" id="3793816at2759"/>
<dbReference type="AlphaFoldDB" id="A0A165PIF4"/>
<dbReference type="EMBL" id="KV429068">
    <property type="protein sequence ID" value="KZT68251.1"/>
    <property type="molecule type" value="Genomic_DNA"/>
</dbReference>
<proteinExistence type="predicted"/>
<accession>A0A165PIF4</accession>
<evidence type="ECO:0000313" key="2">
    <source>
        <dbReference type="Proteomes" id="UP000076727"/>
    </source>
</evidence>
<keyword evidence="2" id="KW-1185">Reference proteome</keyword>
<name>A0A165PIF4_9APHY</name>
<gene>
    <name evidence="1" type="ORF">DAEQUDRAFT_812220</name>
</gene>
<sequence>MPAPSVTTFTTPGFSNGGGLPMAIARNGDINPNQYIVISPYSFDMGSGRRLSTLNCSTTLKDTPRLSSSGKPLIWFDADIDNNPRWNHMAEGGMLNALLDADPPVVRPTGEIRAICLEGGGKRLESQVEILFEEGELARICCHCGEIELLEICRFERCGGDARRPLYMCFNCAKMSAFRRNVAWAMRQIFDKPK</sequence>
<evidence type="ECO:0000313" key="1">
    <source>
        <dbReference type="EMBL" id="KZT68251.1"/>
    </source>
</evidence>
<organism evidence="1 2">
    <name type="scientific">Daedalea quercina L-15889</name>
    <dbReference type="NCBI Taxonomy" id="1314783"/>
    <lineage>
        <taxon>Eukaryota</taxon>
        <taxon>Fungi</taxon>
        <taxon>Dikarya</taxon>
        <taxon>Basidiomycota</taxon>
        <taxon>Agaricomycotina</taxon>
        <taxon>Agaricomycetes</taxon>
        <taxon>Polyporales</taxon>
        <taxon>Fomitopsis</taxon>
    </lineage>
</organism>
<protein>
    <submittedName>
        <fullName evidence="1">Uncharacterized protein</fullName>
    </submittedName>
</protein>